<proteinExistence type="predicted"/>
<dbReference type="EMBL" id="JALAAR010000011">
    <property type="protein sequence ID" value="MEH8018207.1"/>
    <property type="molecule type" value="Genomic_DNA"/>
</dbReference>
<evidence type="ECO:0000313" key="3">
    <source>
        <dbReference type="Proteomes" id="UP001375382"/>
    </source>
</evidence>
<evidence type="ECO:0000256" key="1">
    <source>
        <dbReference type="SAM" id="MobiDB-lite"/>
    </source>
</evidence>
<name>A0ABU8C8H3_9GAMM</name>
<dbReference type="RefSeq" id="WP_335736615.1">
    <property type="nucleotide sequence ID" value="NZ_JALAAR010000011.1"/>
</dbReference>
<accession>A0ABU8C8H3</accession>
<evidence type="ECO:0000313" key="2">
    <source>
        <dbReference type="EMBL" id="MEH8018207.1"/>
    </source>
</evidence>
<dbReference type="Proteomes" id="UP001375382">
    <property type="component" value="Unassembled WGS sequence"/>
</dbReference>
<keyword evidence="3" id="KW-1185">Reference proteome</keyword>
<dbReference type="InterPro" id="IPR019239">
    <property type="entry name" value="VapB_antitoxin"/>
</dbReference>
<dbReference type="Pfam" id="PF09957">
    <property type="entry name" value="VapB_antitoxin"/>
    <property type="match status" value="1"/>
</dbReference>
<feature type="region of interest" description="Disordered" evidence="1">
    <location>
        <begin position="48"/>
        <end position="68"/>
    </location>
</feature>
<protein>
    <submittedName>
        <fullName evidence="2">Type II toxin-antitoxin system VapB family antitoxin</fullName>
    </submittedName>
</protein>
<sequence>MRTTVTIDDELYQQALALSEPDMDKAELFREAIKTYIRVQAARRLAALGGTLPDMQQPKRRRAEPAGA</sequence>
<reference evidence="2 3" key="1">
    <citation type="journal article" date="2023" name="Ecotoxicol. Environ. Saf.">
        <title>Mercury remediation potential of mercury-resistant strain Rheinheimera metallidurans sp. nov. isolated from a municipal waste dumping site.</title>
        <authorList>
            <person name="Yadav V."/>
            <person name="Manjhi A."/>
            <person name="Vadakedath N."/>
        </authorList>
    </citation>
    <scope>NUCLEOTIDE SEQUENCE [LARGE SCALE GENOMIC DNA]</scope>
    <source>
        <strain evidence="2 3">E-49</strain>
    </source>
</reference>
<organism evidence="2 3">
    <name type="scientific">Rheinheimera muenzenbergensis</name>
    <dbReference type="NCBI Taxonomy" id="1193628"/>
    <lineage>
        <taxon>Bacteria</taxon>
        <taxon>Pseudomonadati</taxon>
        <taxon>Pseudomonadota</taxon>
        <taxon>Gammaproteobacteria</taxon>
        <taxon>Chromatiales</taxon>
        <taxon>Chromatiaceae</taxon>
        <taxon>Rheinheimera</taxon>
    </lineage>
</organism>
<gene>
    <name evidence="2" type="ORF">MN202_13280</name>
</gene>
<comment type="caution">
    <text evidence="2">The sequence shown here is derived from an EMBL/GenBank/DDBJ whole genome shotgun (WGS) entry which is preliminary data.</text>
</comment>